<reference evidence="1 2" key="1">
    <citation type="journal article" date="2022" name="Int. J. Syst. Evol. Microbiol.">
        <title>Miniphocaeibacter halophilus sp. nov., an ammonium-tolerant acetate-producing bacterium isolated from a biogas system.</title>
        <authorList>
            <person name="Schnurer A."/>
            <person name="Singh A."/>
            <person name="Bi S."/>
            <person name="Qiao W."/>
            <person name="Westerholm M."/>
        </authorList>
    </citation>
    <scope>NUCLEOTIDE SEQUENCE [LARGE SCALE GENOMIC DNA]</scope>
    <source>
        <strain evidence="1 2">AMB_01</strain>
    </source>
</reference>
<organism evidence="1 2">
    <name type="scientific">Miniphocaeibacter halophilus</name>
    <dbReference type="NCBI Taxonomy" id="2931922"/>
    <lineage>
        <taxon>Bacteria</taxon>
        <taxon>Bacillati</taxon>
        <taxon>Bacillota</taxon>
        <taxon>Tissierellia</taxon>
        <taxon>Tissierellales</taxon>
        <taxon>Peptoniphilaceae</taxon>
        <taxon>Miniphocaeibacter</taxon>
    </lineage>
</organism>
<accession>A0AC61MRC9</accession>
<dbReference type="Proteomes" id="UP000595814">
    <property type="component" value="Chromosome"/>
</dbReference>
<gene>
    <name evidence="1" type="ORF">JFY71_00800</name>
</gene>
<evidence type="ECO:0000313" key="1">
    <source>
        <dbReference type="EMBL" id="QQK08106.1"/>
    </source>
</evidence>
<dbReference type="EMBL" id="CP066744">
    <property type="protein sequence ID" value="QQK08106.1"/>
    <property type="molecule type" value="Genomic_DNA"/>
</dbReference>
<evidence type="ECO:0000313" key="2">
    <source>
        <dbReference type="Proteomes" id="UP000595814"/>
    </source>
</evidence>
<proteinExistence type="predicted"/>
<sequence length="218" mass="23683">MTYEQVWEVVAPATLETLYMVFVSSIIAVILGLPLAVILVVTREDGISPSSYIYNFLSTVINIFRSIPFAILIMILLGLSRIIVGKVIGPTAFIVPLTVASIPFVARLMEGYFLDMDKGLIEAAKAMGSTNSQIILKVMIPETMPMIINGIVMTIINIIGYSAMAGFIGGGGLGAVALTYGHQRSITILLWVPVILLVIIVQIVQIIGNYLNRKINKK</sequence>
<protein>
    <submittedName>
        <fullName evidence="1">ABC transporter permease</fullName>
    </submittedName>
</protein>
<keyword evidence="2" id="KW-1185">Reference proteome</keyword>
<name>A0AC61MRC9_9FIRM</name>